<sequence>MAKLGRPRNALRRHPLDESRYDWTPRDVKRTPGRPPTRWSNFFVKALNDRYSLFVSLERGGSIGALWHATGTNGDAAGPARESR</sequence>
<reference evidence="4" key="2">
    <citation type="submission" date="2019-09" db="UniProtKB">
        <authorList>
            <consortium name="WormBaseParasite"/>
        </authorList>
    </citation>
    <scope>IDENTIFICATION</scope>
</reference>
<organism evidence="3 4">
    <name type="scientific">Heligmosomoides polygyrus</name>
    <name type="common">Parasitic roundworm</name>
    <dbReference type="NCBI Taxonomy" id="6339"/>
    <lineage>
        <taxon>Eukaryota</taxon>
        <taxon>Metazoa</taxon>
        <taxon>Ecdysozoa</taxon>
        <taxon>Nematoda</taxon>
        <taxon>Chromadorea</taxon>
        <taxon>Rhabditida</taxon>
        <taxon>Rhabditina</taxon>
        <taxon>Rhabditomorpha</taxon>
        <taxon>Strongyloidea</taxon>
        <taxon>Heligmosomidae</taxon>
        <taxon>Heligmosomoides</taxon>
    </lineage>
</organism>
<keyword evidence="3" id="KW-1185">Reference proteome</keyword>
<dbReference type="AlphaFoldDB" id="A0A183FLC3"/>
<evidence type="ECO:0000256" key="1">
    <source>
        <dbReference type="SAM" id="MobiDB-lite"/>
    </source>
</evidence>
<dbReference type="OrthoDB" id="5859724at2759"/>
<dbReference type="Proteomes" id="UP000050761">
    <property type="component" value="Unassembled WGS sequence"/>
</dbReference>
<feature type="compositionally biased region" description="Basic residues" evidence="1">
    <location>
        <begin position="1"/>
        <end position="13"/>
    </location>
</feature>
<feature type="region of interest" description="Disordered" evidence="1">
    <location>
        <begin position="1"/>
        <end position="36"/>
    </location>
</feature>
<name>A0A183FLC3_HELPZ</name>
<evidence type="ECO:0000313" key="3">
    <source>
        <dbReference type="Proteomes" id="UP000050761"/>
    </source>
</evidence>
<accession>A0A3P7YRZ7</accession>
<proteinExistence type="predicted"/>
<gene>
    <name evidence="2" type="ORF">HPBE_LOCUS8045</name>
</gene>
<reference evidence="2 3" key="1">
    <citation type="submission" date="2018-11" db="EMBL/GenBank/DDBJ databases">
        <authorList>
            <consortium name="Pathogen Informatics"/>
        </authorList>
    </citation>
    <scope>NUCLEOTIDE SEQUENCE [LARGE SCALE GENOMIC DNA]</scope>
</reference>
<evidence type="ECO:0000313" key="2">
    <source>
        <dbReference type="EMBL" id="VDO74647.1"/>
    </source>
</evidence>
<dbReference type="WBParaSite" id="HPBE_0000804401-mRNA-1">
    <property type="protein sequence ID" value="HPBE_0000804401-mRNA-1"/>
    <property type="gene ID" value="HPBE_0000804401"/>
</dbReference>
<accession>A0A183FLC3</accession>
<evidence type="ECO:0000313" key="4">
    <source>
        <dbReference type="WBParaSite" id="HPBE_0000804401-mRNA-1"/>
    </source>
</evidence>
<feature type="compositionally biased region" description="Basic and acidic residues" evidence="1">
    <location>
        <begin position="14"/>
        <end position="30"/>
    </location>
</feature>
<protein>
    <submittedName>
        <fullName evidence="4">Transposase</fullName>
    </submittedName>
</protein>
<dbReference type="EMBL" id="UZAH01026040">
    <property type="protein sequence ID" value="VDO74647.1"/>
    <property type="molecule type" value="Genomic_DNA"/>
</dbReference>